<evidence type="ECO:0000256" key="5">
    <source>
        <dbReference type="ARBA" id="ARBA00022729"/>
    </source>
</evidence>
<keyword evidence="14" id="KW-0675">Receptor</keyword>
<organism evidence="14 15">
    <name type="scientific">Sandarakinorhabdus fusca</name>
    <dbReference type="NCBI Taxonomy" id="1439888"/>
    <lineage>
        <taxon>Bacteria</taxon>
        <taxon>Pseudomonadati</taxon>
        <taxon>Pseudomonadota</taxon>
        <taxon>Alphaproteobacteria</taxon>
        <taxon>Sphingomonadales</taxon>
        <taxon>Sphingosinicellaceae</taxon>
        <taxon>Sandarakinorhabdus</taxon>
    </lineage>
</organism>
<keyword evidence="4 9" id="KW-0812">Transmembrane</keyword>
<evidence type="ECO:0000259" key="12">
    <source>
        <dbReference type="Pfam" id="PF00593"/>
    </source>
</evidence>
<evidence type="ECO:0000256" key="9">
    <source>
        <dbReference type="PROSITE-ProRule" id="PRU01360"/>
    </source>
</evidence>
<keyword evidence="15" id="KW-1185">Reference proteome</keyword>
<dbReference type="InterPro" id="IPR010917">
    <property type="entry name" value="TonB_rcpt_CS"/>
</dbReference>
<keyword evidence="8 9" id="KW-0998">Cell outer membrane</keyword>
<sequence length="985" mass="102798">MLAMPAAAYAQSTTGSTTTAAAAADEDAAIVVTGSLIRNPNLVSAAPVIVTTAETIQLRASNVAEEVLRDIPGVVPSIGSAVNNGNGGASYVDLRGIGSIRNIVLLDGNRIAPSGLAGRVDLNNIPLALVERVDSLTGAAVTTYGADAISGVVNFVTKQDFSGIDLQLGTSLTEQGDGQTVRADLTIGGNFDGGRGNAVLSVGYQKADPVYQGAREFSANNVDSFTGAAGGSGTAIPSRFTGVRPIDATTGLPSTNPAVANGNLQLDPTTGTARALFAPFNFNPANIFQTPFERFNMYAQAKYDVSDHLEVYARGLFSKNTVNTVIAASGVFGSPVTINLNNPYLPAGLRNQFCAANVGSTTAYQARFTPAQCAAAATATGPTDPNYRTVETALARRTTELGPRISEYTTTIFDYRAGVRGAITDSIDYDLSGGYGESENRQALQGYVLTSKARNTLLANNTTNCISSDPGCVPVNWFGPAGSISPAQAAYLTAESSTVIKTSLAQARALISGDIGIALPSATDAIGFAIGGEYRKYTASQRADSLAKTPGELGGAGGAAPDINGGYDVKEVYGELIAPLVQDKPFFENLTLEAGARYSDYKVDAPGNPSYDTFTWKAGGTWEMVQGFKVRGNYSRAVRAPNIGELFTPVTTGLTNLSVDPCAGANPVTNTALRTVCLAQGAPATSIGGIQQPTAGQANLTTGGNLNLQPETANTWTVGAVFQPSFAPGLAITADYYNITVKDAVSSPLPGDIVAACFGAPPYTSPNANSAACQAIGRNPASGGLDGDPSTTRGLFAVQSNLGRIQTDGLDVTAFYSRDIGFAKLGLTGNFNYTFSSTFNADVTSPTGFARECVGYYSVNCSFTGSIQPKWQSSLRTTLGFNTFDVSLLWRHIDKVQQEPLDAVEQDPLFGSFGRIPSYNYFDLTGRFTIVENIALILTVTNLGDKKPPLVGSSAGSTSFNSGNTYPSTYDALGRRYAAQINVRF</sequence>
<dbReference type="RefSeq" id="WP_152579029.1">
    <property type="nucleotide sequence ID" value="NZ_JAATJI010000001.1"/>
</dbReference>
<evidence type="ECO:0000256" key="6">
    <source>
        <dbReference type="ARBA" id="ARBA00023077"/>
    </source>
</evidence>
<evidence type="ECO:0000256" key="11">
    <source>
        <dbReference type="RuleBase" id="RU003357"/>
    </source>
</evidence>
<dbReference type="PROSITE" id="PS01156">
    <property type="entry name" value="TONB_DEPENDENT_REC_2"/>
    <property type="match status" value="1"/>
</dbReference>
<keyword evidence="3 9" id="KW-1134">Transmembrane beta strand</keyword>
<evidence type="ECO:0000256" key="2">
    <source>
        <dbReference type="ARBA" id="ARBA00022448"/>
    </source>
</evidence>
<dbReference type="InterPro" id="IPR039426">
    <property type="entry name" value="TonB-dep_rcpt-like"/>
</dbReference>
<dbReference type="Pfam" id="PF00593">
    <property type="entry name" value="TonB_dep_Rec_b-barrel"/>
    <property type="match status" value="1"/>
</dbReference>
<keyword evidence="6 11" id="KW-0798">TonB box</keyword>
<dbReference type="PANTHER" id="PTHR47234">
    <property type="match status" value="1"/>
</dbReference>
<dbReference type="InterPro" id="IPR036942">
    <property type="entry name" value="Beta-barrel_TonB_sf"/>
</dbReference>
<evidence type="ECO:0000313" key="14">
    <source>
        <dbReference type="EMBL" id="MQT18548.1"/>
    </source>
</evidence>
<evidence type="ECO:0000256" key="1">
    <source>
        <dbReference type="ARBA" id="ARBA00004571"/>
    </source>
</evidence>
<feature type="domain" description="TonB-dependent receptor plug" evidence="13">
    <location>
        <begin position="45"/>
        <end position="152"/>
    </location>
</feature>
<comment type="similarity">
    <text evidence="9 11">Belongs to the TonB-dependent receptor family.</text>
</comment>
<dbReference type="OrthoDB" id="7051241at2"/>
<dbReference type="Proteomes" id="UP000481327">
    <property type="component" value="Unassembled WGS sequence"/>
</dbReference>
<dbReference type="InterPro" id="IPR037066">
    <property type="entry name" value="Plug_dom_sf"/>
</dbReference>
<keyword evidence="7 9" id="KW-0472">Membrane</keyword>
<proteinExistence type="inferred from homology"/>
<accession>A0A7C9KZY3</accession>
<comment type="caution">
    <text evidence="14">The sequence shown here is derived from an EMBL/GenBank/DDBJ whole genome shotgun (WGS) entry which is preliminary data.</text>
</comment>
<dbReference type="Gene3D" id="2.40.170.20">
    <property type="entry name" value="TonB-dependent receptor, beta-barrel domain"/>
    <property type="match status" value="1"/>
</dbReference>
<dbReference type="InterPro" id="IPR012910">
    <property type="entry name" value="Plug_dom"/>
</dbReference>
<dbReference type="PROSITE" id="PS52016">
    <property type="entry name" value="TONB_DEPENDENT_REC_3"/>
    <property type="match status" value="1"/>
</dbReference>
<evidence type="ECO:0000256" key="3">
    <source>
        <dbReference type="ARBA" id="ARBA00022452"/>
    </source>
</evidence>
<keyword evidence="2 9" id="KW-0813">Transport</keyword>
<reference evidence="14 15" key="1">
    <citation type="submission" date="2019-09" db="EMBL/GenBank/DDBJ databases">
        <title>Polymorphobacter sp. isolated from a lake in China.</title>
        <authorList>
            <person name="Liu Z."/>
        </authorList>
    </citation>
    <scope>NUCLEOTIDE SEQUENCE [LARGE SCALE GENOMIC DNA]</scope>
    <source>
        <strain evidence="14 15">D40P</strain>
    </source>
</reference>
<name>A0A7C9KZY3_9SPHN</name>
<evidence type="ECO:0000256" key="8">
    <source>
        <dbReference type="ARBA" id="ARBA00023237"/>
    </source>
</evidence>
<feature type="domain" description="TonB-dependent receptor-like beta-barrel" evidence="12">
    <location>
        <begin position="392"/>
        <end position="943"/>
    </location>
</feature>
<evidence type="ECO:0000256" key="4">
    <source>
        <dbReference type="ARBA" id="ARBA00022692"/>
    </source>
</evidence>
<dbReference type="GO" id="GO:0009279">
    <property type="term" value="C:cell outer membrane"/>
    <property type="evidence" value="ECO:0007669"/>
    <property type="project" value="UniProtKB-SubCell"/>
</dbReference>
<gene>
    <name evidence="14" type="ORF">F3168_14935</name>
</gene>
<evidence type="ECO:0000259" key="13">
    <source>
        <dbReference type="Pfam" id="PF07715"/>
    </source>
</evidence>
<dbReference type="SUPFAM" id="SSF56935">
    <property type="entry name" value="Porins"/>
    <property type="match status" value="1"/>
</dbReference>
<keyword evidence="5" id="KW-0732">Signal</keyword>
<feature type="short sequence motif" description="TonB C-terminal box" evidence="10">
    <location>
        <begin position="968"/>
        <end position="985"/>
    </location>
</feature>
<comment type="subcellular location">
    <subcellularLocation>
        <location evidence="1 9">Cell outer membrane</location>
        <topology evidence="1 9">Multi-pass membrane protein</topology>
    </subcellularLocation>
</comment>
<dbReference type="PANTHER" id="PTHR47234:SF2">
    <property type="entry name" value="TONB-DEPENDENT RECEPTOR"/>
    <property type="match status" value="1"/>
</dbReference>
<evidence type="ECO:0000313" key="15">
    <source>
        <dbReference type="Proteomes" id="UP000481327"/>
    </source>
</evidence>
<evidence type="ECO:0000256" key="10">
    <source>
        <dbReference type="PROSITE-ProRule" id="PRU10144"/>
    </source>
</evidence>
<evidence type="ECO:0000256" key="7">
    <source>
        <dbReference type="ARBA" id="ARBA00023136"/>
    </source>
</evidence>
<dbReference type="Pfam" id="PF07715">
    <property type="entry name" value="Plug"/>
    <property type="match status" value="1"/>
</dbReference>
<dbReference type="InterPro" id="IPR000531">
    <property type="entry name" value="Beta-barrel_TonB"/>
</dbReference>
<protein>
    <submittedName>
        <fullName evidence="14">TonB-dependent receptor</fullName>
    </submittedName>
</protein>
<dbReference type="AlphaFoldDB" id="A0A7C9KZY3"/>
<dbReference type="EMBL" id="WIOL01000007">
    <property type="protein sequence ID" value="MQT18548.1"/>
    <property type="molecule type" value="Genomic_DNA"/>
</dbReference>
<dbReference type="Gene3D" id="2.170.130.10">
    <property type="entry name" value="TonB-dependent receptor, plug domain"/>
    <property type="match status" value="1"/>
</dbReference>